<protein>
    <submittedName>
        <fullName evidence="2">Uncharacterized protein</fullName>
    </submittedName>
</protein>
<keyword evidence="1" id="KW-1133">Transmembrane helix</keyword>
<sequence>MSAIADTGTTVHAGVRALALALLATLVFVAHDGLAQRWRALGVFDQYNVLFDADPNQRLGCFAHGWQQEGRSIQHPNLCNFINPPVRALAKGLASVGGDSEEALREAIALRILPAAGTLNTLAVYGIATFAGMTFLPALLLAALSASAFSGLVFFSIPDHFGLGGLSLTLAFLLGLADLRAGHLRWPRWLALAVLTAGITITNLLGCAAVACCVLRRSSTWRSALSRAALLMVVAVAANLVLQKLLNLAYHAEGGDLATTVQFTQSYLRADPLATLARFPLALAEAIAPATVGTVAARLAATPETRYLFAFSLEAVPMALGFGLALAGIGALALAGGVRAGLGGTAAGSALLPAALLLLAWNGALHAVWGNEYFLYSQHWQAAVWFLFALLLRRHAAPRITAALAAYTLLVAAHNAAAIGHMLDTLLAAPAR</sequence>
<evidence type="ECO:0000256" key="1">
    <source>
        <dbReference type="SAM" id="Phobius"/>
    </source>
</evidence>
<organism evidence="2 3">
    <name type="scientific">Plasticicumulans lactativorans</name>
    <dbReference type="NCBI Taxonomy" id="1133106"/>
    <lineage>
        <taxon>Bacteria</taxon>
        <taxon>Pseudomonadati</taxon>
        <taxon>Pseudomonadota</taxon>
        <taxon>Gammaproteobacteria</taxon>
        <taxon>Candidatus Competibacteraceae</taxon>
        <taxon>Plasticicumulans</taxon>
    </lineage>
</organism>
<dbReference type="Proteomes" id="UP000295765">
    <property type="component" value="Unassembled WGS sequence"/>
</dbReference>
<proteinExistence type="predicted"/>
<feature type="transmembrane region" description="Helical" evidence="1">
    <location>
        <begin position="189"/>
        <end position="212"/>
    </location>
</feature>
<dbReference type="RefSeq" id="WP_132545125.1">
    <property type="nucleotide sequence ID" value="NZ_SLWY01000023.1"/>
</dbReference>
<evidence type="ECO:0000313" key="3">
    <source>
        <dbReference type="Proteomes" id="UP000295765"/>
    </source>
</evidence>
<feature type="transmembrane region" description="Helical" evidence="1">
    <location>
        <begin position="12"/>
        <end position="30"/>
    </location>
</feature>
<reference evidence="2 3" key="1">
    <citation type="submission" date="2019-03" db="EMBL/GenBank/DDBJ databases">
        <title>Genomic Encyclopedia of Type Strains, Phase IV (KMG-IV): sequencing the most valuable type-strain genomes for metagenomic binning, comparative biology and taxonomic classification.</title>
        <authorList>
            <person name="Goeker M."/>
        </authorList>
    </citation>
    <scope>NUCLEOTIDE SEQUENCE [LARGE SCALE GENOMIC DNA]</scope>
    <source>
        <strain evidence="2 3">DSM 25287</strain>
    </source>
</reference>
<keyword evidence="1" id="KW-0812">Transmembrane</keyword>
<accession>A0A4R2L2L6</accession>
<gene>
    <name evidence="2" type="ORF">EV699_12316</name>
</gene>
<keyword evidence="1" id="KW-0472">Membrane</keyword>
<dbReference type="AlphaFoldDB" id="A0A4R2L2L6"/>
<feature type="transmembrane region" description="Helical" evidence="1">
    <location>
        <begin position="315"/>
        <end position="335"/>
    </location>
</feature>
<feature type="transmembrane region" description="Helical" evidence="1">
    <location>
        <begin position="224"/>
        <end position="242"/>
    </location>
</feature>
<comment type="caution">
    <text evidence="2">The sequence shown here is derived from an EMBL/GenBank/DDBJ whole genome shotgun (WGS) entry which is preliminary data.</text>
</comment>
<feature type="transmembrane region" description="Helical" evidence="1">
    <location>
        <begin position="404"/>
        <end position="423"/>
    </location>
</feature>
<keyword evidence="3" id="KW-1185">Reference proteome</keyword>
<feature type="transmembrane region" description="Helical" evidence="1">
    <location>
        <begin position="134"/>
        <end position="154"/>
    </location>
</feature>
<evidence type="ECO:0000313" key="2">
    <source>
        <dbReference type="EMBL" id="TCO78139.1"/>
    </source>
</evidence>
<feature type="transmembrane region" description="Helical" evidence="1">
    <location>
        <begin position="161"/>
        <end position="177"/>
    </location>
</feature>
<feature type="transmembrane region" description="Helical" evidence="1">
    <location>
        <begin position="342"/>
        <end position="361"/>
    </location>
</feature>
<feature type="transmembrane region" description="Helical" evidence="1">
    <location>
        <begin position="373"/>
        <end position="392"/>
    </location>
</feature>
<dbReference type="EMBL" id="SLWY01000023">
    <property type="protein sequence ID" value="TCO78139.1"/>
    <property type="molecule type" value="Genomic_DNA"/>
</dbReference>
<name>A0A4R2L2L6_9GAMM</name>
<dbReference type="OrthoDB" id="9712851at2"/>